<organism evidence="2 3">
    <name type="scientific">Suillus placidus</name>
    <dbReference type="NCBI Taxonomy" id="48579"/>
    <lineage>
        <taxon>Eukaryota</taxon>
        <taxon>Fungi</taxon>
        <taxon>Dikarya</taxon>
        <taxon>Basidiomycota</taxon>
        <taxon>Agaricomycotina</taxon>
        <taxon>Agaricomycetes</taxon>
        <taxon>Agaricomycetidae</taxon>
        <taxon>Boletales</taxon>
        <taxon>Suillineae</taxon>
        <taxon>Suillaceae</taxon>
        <taxon>Suillus</taxon>
    </lineage>
</organism>
<sequence length="205" mass="22117">MHDSVYCVVVLEESLDYVKWDDVFFRCPGCHKVCDRDIGKGITTPYFIFSVLNAVAAMSELPEGNVQPEPINKPPGRAVIKQVFCACPPATISTGSLPTEGSMVTDVTDPVVNPTSNVVADSSKHKAPEVDDNHAKKKSCASEKRLLANEGGKKSITNNQIKQFRTSDGSKKKSVVAGAAEKKSDTLHSCCNNDEDYVLGKALIS</sequence>
<evidence type="ECO:0000313" key="2">
    <source>
        <dbReference type="EMBL" id="KAG1776160.1"/>
    </source>
</evidence>
<evidence type="ECO:0000256" key="1">
    <source>
        <dbReference type="SAM" id="MobiDB-lite"/>
    </source>
</evidence>
<dbReference type="AlphaFoldDB" id="A0A9P7D0Y9"/>
<gene>
    <name evidence="2" type="ORF">EV702DRAFT_1046326</name>
</gene>
<feature type="region of interest" description="Disordered" evidence="1">
    <location>
        <begin position="165"/>
        <end position="184"/>
    </location>
</feature>
<evidence type="ECO:0000313" key="3">
    <source>
        <dbReference type="Proteomes" id="UP000714275"/>
    </source>
</evidence>
<feature type="region of interest" description="Disordered" evidence="1">
    <location>
        <begin position="117"/>
        <end position="139"/>
    </location>
</feature>
<feature type="compositionally biased region" description="Basic and acidic residues" evidence="1">
    <location>
        <begin position="122"/>
        <end position="139"/>
    </location>
</feature>
<dbReference type="EMBL" id="JABBWD010000028">
    <property type="protein sequence ID" value="KAG1776160.1"/>
    <property type="molecule type" value="Genomic_DNA"/>
</dbReference>
<name>A0A9P7D0Y9_9AGAM</name>
<dbReference type="OrthoDB" id="5584477at2759"/>
<dbReference type="Proteomes" id="UP000714275">
    <property type="component" value="Unassembled WGS sequence"/>
</dbReference>
<reference evidence="2" key="1">
    <citation type="journal article" date="2020" name="New Phytol.">
        <title>Comparative genomics reveals dynamic genome evolution in host specialist ectomycorrhizal fungi.</title>
        <authorList>
            <person name="Lofgren L.A."/>
            <person name="Nguyen N.H."/>
            <person name="Vilgalys R."/>
            <person name="Ruytinx J."/>
            <person name="Liao H.L."/>
            <person name="Branco S."/>
            <person name="Kuo A."/>
            <person name="LaButti K."/>
            <person name="Lipzen A."/>
            <person name="Andreopoulos W."/>
            <person name="Pangilinan J."/>
            <person name="Riley R."/>
            <person name="Hundley H."/>
            <person name="Na H."/>
            <person name="Barry K."/>
            <person name="Grigoriev I.V."/>
            <person name="Stajich J.E."/>
            <person name="Kennedy P.G."/>
        </authorList>
    </citation>
    <scope>NUCLEOTIDE SEQUENCE</scope>
    <source>
        <strain evidence="2">DOB743</strain>
    </source>
</reference>
<comment type="caution">
    <text evidence="2">The sequence shown here is derived from an EMBL/GenBank/DDBJ whole genome shotgun (WGS) entry which is preliminary data.</text>
</comment>
<proteinExistence type="predicted"/>
<accession>A0A9P7D0Y9</accession>
<keyword evidence="3" id="KW-1185">Reference proteome</keyword>
<protein>
    <submittedName>
        <fullName evidence="2">Uncharacterized protein</fullName>
    </submittedName>
</protein>